<evidence type="ECO:0000256" key="2">
    <source>
        <dbReference type="ARBA" id="ARBA00023125"/>
    </source>
</evidence>
<keyword evidence="6" id="KW-1185">Reference proteome</keyword>
<evidence type="ECO:0000256" key="3">
    <source>
        <dbReference type="ARBA" id="ARBA00023163"/>
    </source>
</evidence>
<dbReference type="PANTHER" id="PTHR43132:SF2">
    <property type="entry name" value="ARSENICAL RESISTANCE OPERON REPRESSOR ARSR-RELATED"/>
    <property type="match status" value="1"/>
</dbReference>
<dbReference type="KEGG" id="pfer:IRI77_00700"/>
<evidence type="ECO:0000256" key="1">
    <source>
        <dbReference type="ARBA" id="ARBA00023015"/>
    </source>
</evidence>
<dbReference type="Gene3D" id="1.10.10.10">
    <property type="entry name" value="Winged helix-like DNA-binding domain superfamily/Winged helix DNA-binding domain"/>
    <property type="match status" value="1"/>
</dbReference>
<dbReference type="CDD" id="cd00090">
    <property type="entry name" value="HTH_ARSR"/>
    <property type="match status" value="1"/>
</dbReference>
<accession>A0A7S7NY07</accession>
<evidence type="ECO:0000313" key="5">
    <source>
        <dbReference type="EMBL" id="QOY91873.1"/>
    </source>
</evidence>
<dbReference type="PRINTS" id="PR00778">
    <property type="entry name" value="HTHARSR"/>
</dbReference>
<dbReference type="AlphaFoldDB" id="A0A7S7NY07"/>
<sequence length="100" mass="10707">MTAPKQYPGGVKATLDTERTAKILAAVGDPIRLRFVQALLAETEMSSSAAAETLGVSLALLCHHARILVDAGVVGKRKEAQTAYYSLNRKILRDSLKGLV</sequence>
<dbReference type="InterPro" id="IPR011991">
    <property type="entry name" value="ArsR-like_HTH"/>
</dbReference>
<feature type="domain" description="HTH arsR-type" evidence="4">
    <location>
        <begin position="12"/>
        <end position="100"/>
    </location>
</feature>
<dbReference type="PROSITE" id="PS50987">
    <property type="entry name" value="HTH_ARSR_2"/>
    <property type="match status" value="1"/>
</dbReference>
<dbReference type="InterPro" id="IPR051011">
    <property type="entry name" value="Metal_resp_trans_reg"/>
</dbReference>
<keyword evidence="3" id="KW-0804">Transcription</keyword>
<evidence type="ECO:0000313" key="6">
    <source>
        <dbReference type="Proteomes" id="UP000593892"/>
    </source>
</evidence>
<dbReference type="InterPro" id="IPR001845">
    <property type="entry name" value="HTH_ArsR_DNA-bd_dom"/>
</dbReference>
<dbReference type="SMART" id="SM00418">
    <property type="entry name" value="HTH_ARSR"/>
    <property type="match status" value="1"/>
</dbReference>
<protein>
    <submittedName>
        <fullName evidence="5">Helix-turn-helix transcriptional regulator</fullName>
    </submittedName>
</protein>
<name>A0A7S7NY07_PALFE</name>
<organism evidence="5 6">
    <name type="scientific">Paludibaculum fermentans</name>
    <dbReference type="NCBI Taxonomy" id="1473598"/>
    <lineage>
        <taxon>Bacteria</taxon>
        <taxon>Pseudomonadati</taxon>
        <taxon>Acidobacteriota</taxon>
        <taxon>Terriglobia</taxon>
        <taxon>Bryobacterales</taxon>
        <taxon>Bryobacteraceae</taxon>
        <taxon>Paludibaculum</taxon>
    </lineage>
</organism>
<gene>
    <name evidence="5" type="ORF">IRI77_00700</name>
</gene>
<keyword evidence="2" id="KW-0238">DNA-binding</keyword>
<dbReference type="GO" id="GO:0003677">
    <property type="term" value="F:DNA binding"/>
    <property type="evidence" value="ECO:0007669"/>
    <property type="project" value="UniProtKB-KW"/>
</dbReference>
<dbReference type="GO" id="GO:0003700">
    <property type="term" value="F:DNA-binding transcription factor activity"/>
    <property type="evidence" value="ECO:0007669"/>
    <property type="project" value="InterPro"/>
</dbReference>
<dbReference type="Proteomes" id="UP000593892">
    <property type="component" value="Chromosome"/>
</dbReference>
<dbReference type="InterPro" id="IPR036390">
    <property type="entry name" value="WH_DNA-bd_sf"/>
</dbReference>
<dbReference type="Pfam" id="PF12840">
    <property type="entry name" value="HTH_20"/>
    <property type="match status" value="1"/>
</dbReference>
<proteinExistence type="predicted"/>
<dbReference type="InterPro" id="IPR036388">
    <property type="entry name" value="WH-like_DNA-bd_sf"/>
</dbReference>
<dbReference type="PANTHER" id="PTHR43132">
    <property type="entry name" value="ARSENICAL RESISTANCE OPERON REPRESSOR ARSR-RELATED"/>
    <property type="match status" value="1"/>
</dbReference>
<dbReference type="SUPFAM" id="SSF46785">
    <property type="entry name" value="Winged helix' DNA-binding domain"/>
    <property type="match status" value="1"/>
</dbReference>
<dbReference type="EMBL" id="CP063849">
    <property type="protein sequence ID" value="QOY91873.1"/>
    <property type="molecule type" value="Genomic_DNA"/>
</dbReference>
<dbReference type="NCBIfam" id="NF033788">
    <property type="entry name" value="HTH_metalloreg"/>
    <property type="match status" value="1"/>
</dbReference>
<keyword evidence="1" id="KW-0805">Transcription regulation</keyword>
<reference evidence="5 6" key="1">
    <citation type="submission" date="2020-10" db="EMBL/GenBank/DDBJ databases">
        <title>Complete genome sequence of Paludibaculum fermentans P105T, a facultatively anaerobic acidobacterium capable of dissimilatory Fe(III) reduction.</title>
        <authorList>
            <person name="Dedysh S.N."/>
            <person name="Beletsky A.V."/>
            <person name="Kulichevskaya I.S."/>
            <person name="Mardanov A.V."/>
            <person name="Ravin N.V."/>
        </authorList>
    </citation>
    <scope>NUCLEOTIDE SEQUENCE [LARGE SCALE GENOMIC DNA]</scope>
    <source>
        <strain evidence="5 6">P105</strain>
    </source>
</reference>
<evidence type="ECO:0000259" key="4">
    <source>
        <dbReference type="PROSITE" id="PS50987"/>
    </source>
</evidence>